<dbReference type="GO" id="GO:0004930">
    <property type="term" value="F:G protein-coupled receptor activity"/>
    <property type="evidence" value="ECO:0007669"/>
    <property type="project" value="TreeGrafter"/>
</dbReference>
<feature type="compositionally biased region" description="Polar residues" evidence="5">
    <location>
        <begin position="559"/>
        <end position="576"/>
    </location>
</feature>
<feature type="compositionally biased region" description="Low complexity" evidence="5">
    <location>
        <begin position="534"/>
        <end position="544"/>
    </location>
</feature>
<dbReference type="SUPFAM" id="SSF81321">
    <property type="entry name" value="Family A G protein-coupled receptor-like"/>
    <property type="match status" value="1"/>
</dbReference>
<organism evidence="7 8">
    <name type="scientific">Cylindrotheca closterium</name>
    <dbReference type="NCBI Taxonomy" id="2856"/>
    <lineage>
        <taxon>Eukaryota</taxon>
        <taxon>Sar</taxon>
        <taxon>Stramenopiles</taxon>
        <taxon>Ochrophyta</taxon>
        <taxon>Bacillariophyta</taxon>
        <taxon>Bacillariophyceae</taxon>
        <taxon>Bacillariophycidae</taxon>
        <taxon>Bacillariales</taxon>
        <taxon>Bacillariaceae</taxon>
        <taxon>Cylindrotheca</taxon>
    </lineage>
</organism>
<feature type="transmembrane region" description="Helical" evidence="6">
    <location>
        <begin position="300"/>
        <end position="320"/>
    </location>
</feature>
<dbReference type="AlphaFoldDB" id="A0AAD2G2H1"/>
<feature type="transmembrane region" description="Helical" evidence="6">
    <location>
        <begin position="20"/>
        <end position="45"/>
    </location>
</feature>
<dbReference type="GO" id="GO:0007189">
    <property type="term" value="P:adenylate cyclase-activating G protein-coupled receptor signaling pathway"/>
    <property type="evidence" value="ECO:0007669"/>
    <property type="project" value="TreeGrafter"/>
</dbReference>
<comment type="subcellular location">
    <subcellularLocation>
        <location evidence="1">Membrane</location>
        <topology evidence="1">Multi-pass membrane protein</topology>
    </subcellularLocation>
</comment>
<dbReference type="Proteomes" id="UP001295423">
    <property type="component" value="Unassembled WGS sequence"/>
</dbReference>
<feature type="region of interest" description="Disordered" evidence="5">
    <location>
        <begin position="400"/>
        <end position="427"/>
    </location>
</feature>
<name>A0AAD2G2H1_9STRA</name>
<protein>
    <submittedName>
        <fullName evidence="7">Uncharacterized protein</fullName>
    </submittedName>
</protein>
<sequence length="648" mass="71785">MDDDNSENDILQVPSRAQEMALAILPIPSAILSIIGSSIIIYMSVSTRRKRKWTPYTRLLLGLSFYDIVASITLGMATFLRDKDTSPRPLSFGSSGTCSMVGFFNQLSYGTICYNGMLSFYFLLTARFGRSNAYVARVVEPWMHLVSNGFAVITSVVALVIGAYGEMAHSNGCWVANYPRECGGEDGPVCKSRLIGWLYFGLPAIIVLICLLVNNSIIFMFVRRQTISLRMPSSASWVHTGLDASNSSCVGEYGIQNMDSDRNKFVPNETSLADDGQDSNNRAHLTRDQARRLRLVTSQAFLYVACFAVCNVWTAIVGIFERSGVAEKEELQIVVDHYVFYVLQAILAPLNGLFNVFVFIRPKYHLCRRAFPKETRLWIVRRTILGLNVKPTYSLGSQSRAANVPRVSPTDRNNGSGEKGLETNMASSTRLPRDMISSVTASEGDFESERPTASNTNEGWISDKKEKGFGLILSSVPLRFRSLREMRPSALEVISENEISTFEHTFQISIAEELAVDMSSGEFFPDNSERRWASDSSDPSVTSSARQSLSIPRREGTTSDEQGMSNSHLVQNGSSNQEDHLPSLPVDQPIKVPLRRSTPGSPNAERKISEPEPSSPSRRIAEKDQDTVEATMATDKPIKPPIRRGSLG</sequence>
<evidence type="ECO:0000256" key="3">
    <source>
        <dbReference type="ARBA" id="ARBA00022989"/>
    </source>
</evidence>
<evidence type="ECO:0000256" key="4">
    <source>
        <dbReference type="ARBA" id="ARBA00023136"/>
    </source>
</evidence>
<evidence type="ECO:0000256" key="6">
    <source>
        <dbReference type="SAM" id="Phobius"/>
    </source>
</evidence>
<dbReference type="PANTHER" id="PTHR23112:SF0">
    <property type="entry name" value="TRANSMEMBRANE PROTEIN 116"/>
    <property type="match status" value="1"/>
</dbReference>
<evidence type="ECO:0000256" key="1">
    <source>
        <dbReference type="ARBA" id="ARBA00004141"/>
    </source>
</evidence>
<feature type="region of interest" description="Disordered" evidence="5">
    <location>
        <begin position="527"/>
        <end position="648"/>
    </location>
</feature>
<keyword evidence="3 6" id="KW-1133">Transmembrane helix</keyword>
<evidence type="ECO:0000256" key="5">
    <source>
        <dbReference type="SAM" id="MobiDB-lite"/>
    </source>
</evidence>
<dbReference type="GO" id="GO:0005886">
    <property type="term" value="C:plasma membrane"/>
    <property type="evidence" value="ECO:0007669"/>
    <property type="project" value="TreeGrafter"/>
</dbReference>
<reference evidence="7" key="1">
    <citation type="submission" date="2023-08" db="EMBL/GenBank/DDBJ databases">
        <authorList>
            <person name="Audoor S."/>
            <person name="Bilcke G."/>
        </authorList>
    </citation>
    <scope>NUCLEOTIDE SEQUENCE</scope>
</reference>
<dbReference type="Gene3D" id="1.20.1070.10">
    <property type="entry name" value="Rhodopsin 7-helix transmembrane proteins"/>
    <property type="match status" value="1"/>
</dbReference>
<evidence type="ECO:0000313" key="8">
    <source>
        <dbReference type="Proteomes" id="UP001295423"/>
    </source>
</evidence>
<feature type="transmembrane region" description="Helical" evidence="6">
    <location>
        <begin position="197"/>
        <end position="222"/>
    </location>
</feature>
<keyword evidence="2 6" id="KW-0812">Transmembrane</keyword>
<comment type="caution">
    <text evidence="7">The sequence shown here is derived from an EMBL/GenBank/DDBJ whole genome shotgun (WGS) entry which is preliminary data.</text>
</comment>
<evidence type="ECO:0000256" key="2">
    <source>
        <dbReference type="ARBA" id="ARBA00022692"/>
    </source>
</evidence>
<feature type="region of interest" description="Disordered" evidence="5">
    <location>
        <begin position="440"/>
        <end position="461"/>
    </location>
</feature>
<keyword evidence="8" id="KW-1185">Reference proteome</keyword>
<accession>A0AAD2G2H1</accession>
<keyword evidence="4 6" id="KW-0472">Membrane</keyword>
<evidence type="ECO:0000313" key="7">
    <source>
        <dbReference type="EMBL" id="CAJ1960328.1"/>
    </source>
</evidence>
<feature type="transmembrane region" description="Helical" evidence="6">
    <location>
        <begin position="145"/>
        <end position="165"/>
    </location>
</feature>
<proteinExistence type="predicted"/>
<dbReference type="EMBL" id="CAKOGP040002058">
    <property type="protein sequence ID" value="CAJ1960328.1"/>
    <property type="molecule type" value="Genomic_DNA"/>
</dbReference>
<dbReference type="PANTHER" id="PTHR23112">
    <property type="entry name" value="G PROTEIN-COUPLED RECEPTOR 157-RELATED"/>
    <property type="match status" value="1"/>
</dbReference>
<gene>
    <name evidence="7" type="ORF">CYCCA115_LOCUS18676</name>
</gene>
<feature type="transmembrane region" description="Helical" evidence="6">
    <location>
        <begin position="57"/>
        <end position="80"/>
    </location>
</feature>
<feature type="transmembrane region" description="Helical" evidence="6">
    <location>
        <begin position="100"/>
        <end position="124"/>
    </location>
</feature>
<feature type="transmembrane region" description="Helical" evidence="6">
    <location>
        <begin position="340"/>
        <end position="360"/>
    </location>
</feature>